<dbReference type="AlphaFoldDB" id="A0A8J5LFQ2"/>
<dbReference type="GO" id="GO:0009507">
    <property type="term" value="C:chloroplast"/>
    <property type="evidence" value="ECO:0007669"/>
    <property type="project" value="TreeGrafter"/>
</dbReference>
<evidence type="ECO:0000256" key="1">
    <source>
        <dbReference type="SAM" id="MobiDB-lite"/>
    </source>
</evidence>
<evidence type="ECO:0000313" key="4">
    <source>
        <dbReference type="Proteomes" id="UP000734854"/>
    </source>
</evidence>
<dbReference type="OrthoDB" id="1925898at2759"/>
<gene>
    <name evidence="3" type="ORF">ZIOFF_015824</name>
</gene>
<keyword evidence="4" id="KW-1185">Reference proteome</keyword>
<protein>
    <submittedName>
        <fullName evidence="3">Uncharacterized protein</fullName>
    </submittedName>
</protein>
<reference evidence="3 4" key="1">
    <citation type="submission" date="2020-08" db="EMBL/GenBank/DDBJ databases">
        <title>Plant Genome Project.</title>
        <authorList>
            <person name="Zhang R.-G."/>
        </authorList>
    </citation>
    <scope>NUCLEOTIDE SEQUENCE [LARGE SCALE GENOMIC DNA]</scope>
    <source>
        <tissue evidence="3">Rhizome</tissue>
    </source>
</reference>
<accession>A0A8J5LFQ2</accession>
<dbReference type="PANTHER" id="PTHR36347">
    <property type="entry name" value="EXPRESSED PROTEIN"/>
    <property type="match status" value="1"/>
</dbReference>
<feature type="transmembrane region" description="Helical" evidence="2">
    <location>
        <begin position="116"/>
        <end position="135"/>
    </location>
</feature>
<keyword evidence="2" id="KW-0472">Membrane</keyword>
<name>A0A8J5LFQ2_ZINOF</name>
<evidence type="ECO:0000313" key="3">
    <source>
        <dbReference type="EMBL" id="KAG6525853.1"/>
    </source>
</evidence>
<proteinExistence type="predicted"/>
<keyword evidence="2" id="KW-1133">Transmembrane helix</keyword>
<comment type="caution">
    <text evidence="3">The sequence shown here is derived from an EMBL/GenBank/DDBJ whole genome shotgun (WGS) entry which is preliminary data.</text>
</comment>
<dbReference type="EMBL" id="JACMSC010000004">
    <property type="protein sequence ID" value="KAG6525853.1"/>
    <property type="molecule type" value="Genomic_DNA"/>
</dbReference>
<dbReference type="PANTHER" id="PTHR36347:SF1">
    <property type="entry name" value="EXPRESSED PROTEIN"/>
    <property type="match status" value="1"/>
</dbReference>
<dbReference type="Proteomes" id="UP000734854">
    <property type="component" value="Unassembled WGS sequence"/>
</dbReference>
<organism evidence="3 4">
    <name type="scientific">Zingiber officinale</name>
    <name type="common">Ginger</name>
    <name type="synonym">Amomum zingiber</name>
    <dbReference type="NCBI Taxonomy" id="94328"/>
    <lineage>
        <taxon>Eukaryota</taxon>
        <taxon>Viridiplantae</taxon>
        <taxon>Streptophyta</taxon>
        <taxon>Embryophyta</taxon>
        <taxon>Tracheophyta</taxon>
        <taxon>Spermatophyta</taxon>
        <taxon>Magnoliopsida</taxon>
        <taxon>Liliopsida</taxon>
        <taxon>Zingiberales</taxon>
        <taxon>Zingiberaceae</taxon>
        <taxon>Zingiber</taxon>
    </lineage>
</organism>
<keyword evidence="2" id="KW-0812">Transmembrane</keyword>
<evidence type="ECO:0000256" key="2">
    <source>
        <dbReference type="SAM" id="Phobius"/>
    </source>
</evidence>
<feature type="region of interest" description="Disordered" evidence="1">
    <location>
        <begin position="1"/>
        <end position="94"/>
    </location>
</feature>
<sequence>MDSRLLHPSTLSPNPCCFPRPRLSPRPRLLLPRATTDGDATDRQAESAAVPSSPSPPALNIKYRSRSRVRRQEEQQKSAPRKQPPPKKDWESMTPGEKAVELYVGEKGLLFWLNKIAYALIFVIAGGWILFRFIGPALGLYQLDSAPLSPSGIFKASP</sequence>